<dbReference type="CDD" id="cd06464">
    <property type="entry name" value="ACD_sHsps-like"/>
    <property type="match status" value="1"/>
</dbReference>
<evidence type="ECO:0000256" key="1">
    <source>
        <dbReference type="PROSITE-ProRule" id="PRU00285"/>
    </source>
</evidence>
<dbReference type="InterPro" id="IPR002068">
    <property type="entry name" value="A-crystallin/Hsp20_dom"/>
</dbReference>
<keyword evidence="6" id="KW-1185">Reference proteome</keyword>
<accession>A0ABQ1BNR9</accession>
<dbReference type="InterPro" id="IPR031107">
    <property type="entry name" value="Small_HSP"/>
</dbReference>
<reference evidence="5 6" key="1">
    <citation type="journal article" date="2019" name="Emerg. Microbes Infect.">
        <title>Comprehensive subspecies identification of 175 nontuberculous mycobacteria species based on 7547 genomic profiles.</title>
        <authorList>
            <person name="Matsumoto Y."/>
            <person name="Kinjo T."/>
            <person name="Motooka D."/>
            <person name="Nabeya D."/>
            <person name="Jung N."/>
            <person name="Uechi K."/>
            <person name="Horii T."/>
            <person name="Iida T."/>
            <person name="Fujita J."/>
            <person name="Nakamura S."/>
        </authorList>
    </citation>
    <scope>NUCLEOTIDE SEQUENCE [LARGE SCALE GENOMIC DNA]</scope>
    <source>
        <strain evidence="5 6">JCM 13573</strain>
    </source>
</reference>
<evidence type="ECO:0000259" key="4">
    <source>
        <dbReference type="PROSITE" id="PS01031"/>
    </source>
</evidence>
<name>A0ABQ1BNR9_9MYCO</name>
<feature type="region of interest" description="Disordered" evidence="3">
    <location>
        <begin position="131"/>
        <end position="156"/>
    </location>
</feature>
<dbReference type="Pfam" id="PF00011">
    <property type="entry name" value="HSP20"/>
    <property type="match status" value="1"/>
</dbReference>
<evidence type="ECO:0000256" key="2">
    <source>
        <dbReference type="RuleBase" id="RU003616"/>
    </source>
</evidence>
<dbReference type="InterPro" id="IPR008978">
    <property type="entry name" value="HSP20-like_chaperone"/>
</dbReference>
<proteinExistence type="inferred from homology"/>
<dbReference type="Gene3D" id="2.60.40.790">
    <property type="match status" value="1"/>
</dbReference>
<dbReference type="Proteomes" id="UP000465306">
    <property type="component" value="Unassembled WGS sequence"/>
</dbReference>
<dbReference type="PROSITE" id="PS01031">
    <property type="entry name" value="SHSP"/>
    <property type="match status" value="1"/>
</dbReference>
<evidence type="ECO:0000313" key="5">
    <source>
        <dbReference type="EMBL" id="GFG65345.1"/>
    </source>
</evidence>
<evidence type="ECO:0000256" key="3">
    <source>
        <dbReference type="SAM" id="MobiDB-lite"/>
    </source>
</evidence>
<sequence>MTAMLMRTDPFRDLDRFAQQVLGTAAKPAVMPMDAWREGEKFVVEFDLPGIDPDSLDIDIERNVVTVRAERPAVDPNREMLATERPRGVFSRQLVLGENLDTERIEASYNEGVLSLHIPVAERAKPRKISVGRGKGHGNGHQVLDDNAAGREVINA</sequence>
<protein>
    <submittedName>
        <fullName evidence="5">18 kDa antigen</fullName>
    </submittedName>
</protein>
<feature type="domain" description="SHSP" evidence="4">
    <location>
        <begin position="24"/>
        <end position="134"/>
    </location>
</feature>
<comment type="caution">
    <text evidence="5">The sequence shown here is derived from an EMBL/GenBank/DDBJ whole genome shotgun (WGS) entry which is preliminary data.</text>
</comment>
<evidence type="ECO:0000313" key="6">
    <source>
        <dbReference type="Proteomes" id="UP000465306"/>
    </source>
</evidence>
<comment type="similarity">
    <text evidence="1 2">Belongs to the small heat shock protein (HSP20) family.</text>
</comment>
<dbReference type="EMBL" id="BLKU01000003">
    <property type="protein sequence ID" value="GFG65345.1"/>
    <property type="molecule type" value="Genomic_DNA"/>
</dbReference>
<organism evidence="5 6">
    <name type="scientific">Mycobacterium kubicae</name>
    <dbReference type="NCBI Taxonomy" id="120959"/>
    <lineage>
        <taxon>Bacteria</taxon>
        <taxon>Bacillati</taxon>
        <taxon>Actinomycetota</taxon>
        <taxon>Actinomycetes</taxon>
        <taxon>Mycobacteriales</taxon>
        <taxon>Mycobacteriaceae</taxon>
        <taxon>Mycobacterium</taxon>
        <taxon>Mycobacterium simiae complex</taxon>
    </lineage>
</organism>
<dbReference type="SUPFAM" id="SSF49764">
    <property type="entry name" value="HSP20-like chaperones"/>
    <property type="match status" value="1"/>
</dbReference>
<gene>
    <name evidence="5" type="primary">hsp18_1</name>
    <name evidence="5" type="ORF">MKUB_28350</name>
</gene>
<dbReference type="PANTHER" id="PTHR11527">
    <property type="entry name" value="HEAT-SHOCK PROTEIN 20 FAMILY MEMBER"/>
    <property type="match status" value="1"/>
</dbReference>